<evidence type="ECO:0000256" key="2">
    <source>
        <dbReference type="ARBA" id="ARBA00023125"/>
    </source>
</evidence>
<dbReference type="GO" id="GO:0003677">
    <property type="term" value="F:DNA binding"/>
    <property type="evidence" value="ECO:0007669"/>
    <property type="project" value="UniProtKB-KW"/>
</dbReference>
<evidence type="ECO:0000256" key="1">
    <source>
        <dbReference type="ARBA" id="ARBA00023015"/>
    </source>
</evidence>
<gene>
    <name evidence="5" type="ORF">GCM10010136_30080</name>
</gene>
<proteinExistence type="predicted"/>
<protein>
    <submittedName>
        <fullName evidence="5">GntR family transcriptional regulator</fullName>
    </submittedName>
</protein>
<dbReference type="EMBL" id="BMZO01000010">
    <property type="protein sequence ID" value="GHC78271.1"/>
    <property type="molecule type" value="Genomic_DNA"/>
</dbReference>
<dbReference type="InterPro" id="IPR000524">
    <property type="entry name" value="Tscrpt_reg_HTH_GntR"/>
</dbReference>
<dbReference type="Gene3D" id="1.10.10.10">
    <property type="entry name" value="Winged helix-like DNA-binding domain superfamily/Winged helix DNA-binding domain"/>
    <property type="match status" value="1"/>
</dbReference>
<keyword evidence="3" id="KW-0804">Transcription</keyword>
<evidence type="ECO:0000256" key="3">
    <source>
        <dbReference type="ARBA" id="ARBA00023163"/>
    </source>
</evidence>
<dbReference type="InterPro" id="IPR036388">
    <property type="entry name" value="WH-like_DNA-bd_sf"/>
</dbReference>
<dbReference type="PANTHER" id="PTHR43537:SF20">
    <property type="entry name" value="HTH-TYPE TRANSCRIPTIONAL REPRESSOR GLAR"/>
    <property type="match status" value="1"/>
</dbReference>
<dbReference type="Pfam" id="PF00392">
    <property type="entry name" value="GntR"/>
    <property type="match status" value="1"/>
</dbReference>
<keyword evidence="6" id="KW-1185">Reference proteome</keyword>
<dbReference type="InterPro" id="IPR036390">
    <property type="entry name" value="WH_DNA-bd_sf"/>
</dbReference>
<reference evidence="5" key="2">
    <citation type="submission" date="2020-09" db="EMBL/GenBank/DDBJ databases">
        <authorList>
            <person name="Sun Q."/>
            <person name="Kim S."/>
        </authorList>
    </citation>
    <scope>NUCLEOTIDE SEQUENCE</scope>
    <source>
        <strain evidence="5">KCTC 42097</strain>
    </source>
</reference>
<dbReference type="InterPro" id="IPR011711">
    <property type="entry name" value="GntR_C"/>
</dbReference>
<name>A0A8J3DJI6_9HYPH</name>
<comment type="caution">
    <text evidence="5">The sequence shown here is derived from an EMBL/GenBank/DDBJ whole genome shotgun (WGS) entry which is preliminary data.</text>
</comment>
<evidence type="ECO:0000313" key="6">
    <source>
        <dbReference type="Proteomes" id="UP000641137"/>
    </source>
</evidence>
<sequence>MTEKTTLTTAVYQKLRSDIIQGVFRPGEKLRIESIAASYEVGSNAVREALSRLSSERLVDRHEQRGFAAPSVGIEDWRTLVRTRCWLETRALQESMQNRTDAWEENIVVSFHRLSKCRSDSPEHRPMWEDGHRNFHRALIANCGSPWLIEFCDILADHAARYVFISNSYQKSPRDGKSEHEILMRAVLDGPIKDACEMLVRHYCKTLNLIEEIFGGERSQITVQGLEIDAGIFPAFFAKG</sequence>
<dbReference type="Pfam" id="PF07729">
    <property type="entry name" value="FCD"/>
    <property type="match status" value="1"/>
</dbReference>
<dbReference type="GO" id="GO:0003700">
    <property type="term" value="F:DNA-binding transcription factor activity"/>
    <property type="evidence" value="ECO:0007669"/>
    <property type="project" value="InterPro"/>
</dbReference>
<keyword evidence="1" id="KW-0805">Transcription regulation</keyword>
<dbReference type="PANTHER" id="PTHR43537">
    <property type="entry name" value="TRANSCRIPTIONAL REGULATOR, GNTR FAMILY"/>
    <property type="match status" value="1"/>
</dbReference>
<evidence type="ECO:0000259" key="4">
    <source>
        <dbReference type="PROSITE" id="PS50949"/>
    </source>
</evidence>
<dbReference type="Gene3D" id="1.20.120.530">
    <property type="entry name" value="GntR ligand-binding domain-like"/>
    <property type="match status" value="1"/>
</dbReference>
<dbReference type="SUPFAM" id="SSF46785">
    <property type="entry name" value="Winged helix' DNA-binding domain"/>
    <property type="match status" value="1"/>
</dbReference>
<reference evidence="5" key="1">
    <citation type="journal article" date="2014" name="Int. J. Syst. Evol. Microbiol.">
        <title>Complete genome sequence of Corynebacterium casei LMG S-19264T (=DSM 44701T), isolated from a smear-ripened cheese.</title>
        <authorList>
            <consortium name="US DOE Joint Genome Institute (JGI-PGF)"/>
            <person name="Walter F."/>
            <person name="Albersmeier A."/>
            <person name="Kalinowski J."/>
            <person name="Ruckert C."/>
        </authorList>
    </citation>
    <scope>NUCLEOTIDE SEQUENCE</scope>
    <source>
        <strain evidence="5">KCTC 42097</strain>
    </source>
</reference>
<accession>A0A8J3DJI6</accession>
<dbReference type="Proteomes" id="UP000641137">
    <property type="component" value="Unassembled WGS sequence"/>
</dbReference>
<dbReference type="SMART" id="SM00895">
    <property type="entry name" value="FCD"/>
    <property type="match status" value="1"/>
</dbReference>
<dbReference type="AlphaFoldDB" id="A0A8J3DJI6"/>
<dbReference type="SMART" id="SM00345">
    <property type="entry name" value="HTH_GNTR"/>
    <property type="match status" value="1"/>
</dbReference>
<dbReference type="PROSITE" id="PS50949">
    <property type="entry name" value="HTH_GNTR"/>
    <property type="match status" value="1"/>
</dbReference>
<dbReference type="InterPro" id="IPR008920">
    <property type="entry name" value="TF_FadR/GntR_C"/>
</dbReference>
<feature type="domain" description="HTH gntR-type" evidence="4">
    <location>
        <begin position="5"/>
        <end position="72"/>
    </location>
</feature>
<dbReference type="RefSeq" id="WP_189491932.1">
    <property type="nucleotide sequence ID" value="NZ_BMZO01000010.1"/>
</dbReference>
<keyword evidence="2" id="KW-0238">DNA-binding</keyword>
<organism evidence="5 6">
    <name type="scientific">Limoniibacter endophyticus</name>
    <dbReference type="NCBI Taxonomy" id="1565040"/>
    <lineage>
        <taxon>Bacteria</taxon>
        <taxon>Pseudomonadati</taxon>
        <taxon>Pseudomonadota</taxon>
        <taxon>Alphaproteobacteria</taxon>
        <taxon>Hyphomicrobiales</taxon>
        <taxon>Bartonellaceae</taxon>
        <taxon>Limoniibacter</taxon>
    </lineage>
</organism>
<dbReference type="SUPFAM" id="SSF48008">
    <property type="entry name" value="GntR ligand-binding domain-like"/>
    <property type="match status" value="1"/>
</dbReference>
<evidence type="ECO:0000313" key="5">
    <source>
        <dbReference type="EMBL" id="GHC78271.1"/>
    </source>
</evidence>